<evidence type="ECO:0000313" key="2">
    <source>
        <dbReference type="Proteomes" id="UP001148629"/>
    </source>
</evidence>
<sequence length="553" mass="60007">MNENGNESRKGEEDVEHHKEQPNVTPEDKNDFTVPKGYWYSHRFVGSMLAIVLLANNLFIGYSMPANVIGIIDADLGPDPNVYLVTLFNKLITGVGLLLVGSISDVLGRRWFMIGGQALGFIGACMAAEARSINTIIGANIFIGSGGATQVLYPLLVQELVPNKHRGLAQGAIMASVFPTLGLGPAFVRMMVEYTELKWRWEYWLHAITTGLSGVLFIFCYHPPNFEQLGQGTSKRQHLKHVDYVGFALYAGGLVCLLLGLTWGGRQYTWSSPAVIASLVVCTVALIGFGLYETYAPLKSPLFPMNLFKIRNYTVAVVCTTGAALAADEGIFRPFCKKGMRIKLQMIVSVVGLTLFCGIMALGNENEEKLALAMTIVVGLFVGWVELIAIVIAGLVIPPENIGSGQAFFAYTRAVSGTIVTSIYVAIQTNEFSSALTKQIQQAAESTGFPSNRIPEILEAIKSGTSFEGIQGMSDAVVTAVQASVKRAYSSSYSTTYLSSIAWGGLALICCFFATNDVENYFTDFVNKTVDAPHIEAAERNDLERAKGIMGKE</sequence>
<evidence type="ECO:0000313" key="1">
    <source>
        <dbReference type="EMBL" id="KAJ3547072.1"/>
    </source>
</evidence>
<proteinExistence type="predicted"/>
<gene>
    <name evidence="1" type="ORF">NM208_g1696</name>
</gene>
<dbReference type="EMBL" id="JANRMS010000091">
    <property type="protein sequence ID" value="KAJ3547072.1"/>
    <property type="molecule type" value="Genomic_DNA"/>
</dbReference>
<name>A0ACC1SV03_9HYPO</name>
<keyword evidence="2" id="KW-1185">Reference proteome</keyword>
<dbReference type="Proteomes" id="UP001148629">
    <property type="component" value="Unassembled WGS sequence"/>
</dbReference>
<accession>A0ACC1SV03</accession>
<protein>
    <submittedName>
        <fullName evidence="1">Uncharacterized protein</fullName>
    </submittedName>
</protein>
<comment type="caution">
    <text evidence="1">The sequence shown here is derived from an EMBL/GenBank/DDBJ whole genome shotgun (WGS) entry which is preliminary data.</text>
</comment>
<organism evidence="1 2">
    <name type="scientific">Fusarium decemcellulare</name>
    <dbReference type="NCBI Taxonomy" id="57161"/>
    <lineage>
        <taxon>Eukaryota</taxon>
        <taxon>Fungi</taxon>
        <taxon>Dikarya</taxon>
        <taxon>Ascomycota</taxon>
        <taxon>Pezizomycotina</taxon>
        <taxon>Sordariomycetes</taxon>
        <taxon>Hypocreomycetidae</taxon>
        <taxon>Hypocreales</taxon>
        <taxon>Nectriaceae</taxon>
        <taxon>Fusarium</taxon>
        <taxon>Fusarium decemcellulare species complex</taxon>
    </lineage>
</organism>
<reference evidence="1" key="1">
    <citation type="submission" date="2022-08" db="EMBL/GenBank/DDBJ databases">
        <title>Genome Sequence of Fusarium decemcellulare.</title>
        <authorList>
            <person name="Buettner E."/>
        </authorList>
    </citation>
    <scope>NUCLEOTIDE SEQUENCE</scope>
    <source>
        <strain evidence="1">Babe19</strain>
    </source>
</reference>